<reference evidence="8" key="3">
    <citation type="submission" date="2025-09" db="UniProtKB">
        <authorList>
            <consortium name="Ensembl"/>
        </authorList>
    </citation>
    <scope>IDENTIFICATION</scope>
</reference>
<evidence type="ECO:0000256" key="6">
    <source>
        <dbReference type="ARBA" id="ARBA00043266"/>
    </source>
</evidence>
<keyword evidence="4" id="KW-0675">Receptor</keyword>
<proteinExistence type="predicted"/>
<evidence type="ECO:0000313" key="9">
    <source>
        <dbReference type="Proteomes" id="UP000694387"/>
    </source>
</evidence>
<dbReference type="PANTHER" id="PTHR19343:SF14">
    <property type="entry name" value="IG-LIKE DOMAIN-CONTAINING PROTEIN-RELATED"/>
    <property type="match status" value="1"/>
</dbReference>
<dbReference type="AlphaFoldDB" id="A0A9L0JYY8"/>
<dbReference type="GO" id="GO:0042605">
    <property type="term" value="F:peptide antigen binding"/>
    <property type="evidence" value="ECO:0007669"/>
    <property type="project" value="TreeGrafter"/>
</dbReference>
<organism evidence="8 9">
    <name type="scientific">Equus asinus</name>
    <name type="common">Donkey</name>
    <name type="synonym">Equus africanus asinus</name>
    <dbReference type="NCBI Taxonomy" id="9793"/>
    <lineage>
        <taxon>Eukaryota</taxon>
        <taxon>Metazoa</taxon>
        <taxon>Chordata</taxon>
        <taxon>Craniata</taxon>
        <taxon>Vertebrata</taxon>
        <taxon>Euteleostomi</taxon>
        <taxon>Mammalia</taxon>
        <taxon>Eutheria</taxon>
        <taxon>Laurasiatheria</taxon>
        <taxon>Perissodactyla</taxon>
        <taxon>Equidae</taxon>
        <taxon>Equus</taxon>
    </lineage>
</organism>
<dbReference type="InterPro" id="IPR051006">
    <property type="entry name" value="TCR_variable_domain"/>
</dbReference>
<dbReference type="Pfam" id="PF07686">
    <property type="entry name" value="V-set"/>
    <property type="match status" value="1"/>
</dbReference>
<keyword evidence="6" id="KW-1279">T cell receptor</keyword>
<keyword evidence="1" id="KW-0732">Signal</keyword>
<dbReference type="InterPro" id="IPR013783">
    <property type="entry name" value="Ig-like_fold"/>
</dbReference>
<accession>A0A9L0JYY8</accession>
<dbReference type="Proteomes" id="UP000694387">
    <property type="component" value="Chromosome 2"/>
</dbReference>
<dbReference type="SUPFAM" id="SSF48726">
    <property type="entry name" value="Immunoglobulin"/>
    <property type="match status" value="1"/>
</dbReference>
<dbReference type="InterPro" id="IPR013106">
    <property type="entry name" value="Ig_V-set"/>
</dbReference>
<evidence type="ECO:0000256" key="1">
    <source>
        <dbReference type="ARBA" id="ARBA00022729"/>
    </source>
</evidence>
<dbReference type="SMART" id="SM00406">
    <property type="entry name" value="IGv"/>
    <property type="match status" value="1"/>
</dbReference>
<evidence type="ECO:0000313" key="8">
    <source>
        <dbReference type="Ensembl" id="ENSEASP00005057718.1"/>
    </source>
</evidence>
<evidence type="ECO:0000256" key="2">
    <source>
        <dbReference type="ARBA" id="ARBA00022859"/>
    </source>
</evidence>
<dbReference type="GO" id="GO:0042101">
    <property type="term" value="C:T cell receptor complex"/>
    <property type="evidence" value="ECO:0007669"/>
    <property type="project" value="UniProtKB-KW"/>
</dbReference>
<dbReference type="GO" id="GO:0002250">
    <property type="term" value="P:adaptive immune response"/>
    <property type="evidence" value="ECO:0007669"/>
    <property type="project" value="UniProtKB-KW"/>
</dbReference>
<evidence type="ECO:0000256" key="4">
    <source>
        <dbReference type="ARBA" id="ARBA00023170"/>
    </source>
</evidence>
<dbReference type="Gene3D" id="2.60.40.10">
    <property type="entry name" value="Immunoglobulins"/>
    <property type="match status" value="1"/>
</dbReference>
<protein>
    <recommendedName>
        <fullName evidence="7">Ig-like domain-containing protein</fullName>
    </recommendedName>
</protein>
<evidence type="ECO:0000259" key="7">
    <source>
        <dbReference type="PROSITE" id="PS50835"/>
    </source>
</evidence>
<dbReference type="GeneTree" id="ENSGT00940000159469"/>
<keyword evidence="9" id="KW-1185">Reference proteome</keyword>
<evidence type="ECO:0000256" key="3">
    <source>
        <dbReference type="ARBA" id="ARBA00023130"/>
    </source>
</evidence>
<keyword evidence="3" id="KW-1064">Adaptive immunity</keyword>
<feature type="domain" description="Ig-like" evidence="7">
    <location>
        <begin position="14"/>
        <end position="119"/>
    </location>
</feature>
<keyword evidence="5" id="KW-0393">Immunoglobulin domain</keyword>
<dbReference type="Ensembl" id="ENSEAST00005038214.1">
    <property type="protein sequence ID" value="ENSEASP00005057718.1"/>
    <property type="gene ID" value="ENSEASG00005026322.1"/>
</dbReference>
<keyword evidence="2" id="KW-0391">Immunity</keyword>
<dbReference type="PROSITE" id="PS50835">
    <property type="entry name" value="IG_LIKE"/>
    <property type="match status" value="1"/>
</dbReference>
<reference evidence="8 9" key="1">
    <citation type="journal article" date="2020" name="Nat. Commun.">
        <title>Donkey genomes provide new insights into domestication and selection for coat color.</title>
        <authorList>
            <person name="Wang"/>
            <person name="C."/>
            <person name="Li"/>
            <person name="H."/>
            <person name="Guo"/>
            <person name="Y."/>
            <person name="Huang"/>
            <person name="J."/>
            <person name="Sun"/>
            <person name="Y."/>
            <person name="Min"/>
            <person name="J."/>
            <person name="Wang"/>
            <person name="J."/>
            <person name="Fang"/>
            <person name="X."/>
            <person name="Zhao"/>
            <person name="Z."/>
            <person name="Wang"/>
            <person name="S."/>
            <person name="Zhang"/>
            <person name="Y."/>
            <person name="Liu"/>
            <person name="Q."/>
            <person name="Jiang"/>
            <person name="Q."/>
            <person name="Wang"/>
            <person name="X."/>
            <person name="Guo"/>
            <person name="Y."/>
            <person name="Yang"/>
            <person name="C."/>
            <person name="Wang"/>
            <person name="Y."/>
            <person name="Tian"/>
            <person name="F."/>
            <person name="Zhuang"/>
            <person name="G."/>
            <person name="Fan"/>
            <person name="Y."/>
            <person name="Gao"/>
            <person name="Q."/>
            <person name="Li"/>
            <person name="Y."/>
            <person name="Ju"/>
            <person name="Z."/>
            <person name="Li"/>
            <person name="J."/>
            <person name="Li"/>
            <person name="R."/>
            <person name="Hou"/>
            <person name="M."/>
            <person name="Yang"/>
            <person name="G."/>
            <person name="Liu"/>
            <person name="G."/>
            <person name="Liu"/>
            <person name="W."/>
            <person name="Guo"/>
            <person name="J."/>
            <person name="Pan"/>
            <person name="S."/>
            <person name="Fan"/>
            <person name="G."/>
            <person name="Zhang"/>
            <person name="W."/>
            <person name="Zhang"/>
            <person name="R."/>
            <person name="Yu"/>
            <person name="J."/>
            <person name="Zhang"/>
            <person name="X."/>
            <person name="Yin"/>
            <person name="Q."/>
            <person name="Ji"/>
            <person name="C."/>
            <person name="Jin"/>
            <person name="Y."/>
            <person name="Yue"/>
            <person name="G."/>
            <person name="Liu"/>
            <person name="M."/>
            <person name="Xu"/>
            <person name="J."/>
            <person name="Liu"/>
            <person name="S."/>
            <person name="Jordana"/>
            <person name="J."/>
            <person name="Noce"/>
            <person name="A."/>
            <person name="Amills"/>
            <person name="M."/>
            <person name="Wu"/>
            <person name="D.D."/>
            <person name="Li"/>
            <person name="S."/>
            <person name="Zhou"/>
            <person name="X. and Zhong"/>
            <person name="J."/>
        </authorList>
    </citation>
    <scope>NUCLEOTIDE SEQUENCE [LARGE SCALE GENOMIC DNA]</scope>
</reference>
<reference evidence="8" key="2">
    <citation type="submission" date="2025-08" db="UniProtKB">
        <authorList>
            <consortium name="Ensembl"/>
        </authorList>
    </citation>
    <scope>IDENTIFICATION</scope>
</reference>
<dbReference type="InterPro" id="IPR007110">
    <property type="entry name" value="Ig-like_dom"/>
</dbReference>
<dbReference type="PANTHER" id="PTHR19343">
    <property type="entry name" value="T CELL RECEPTOR ALPHA VARIABLE 1-2"/>
    <property type="match status" value="1"/>
</dbReference>
<sequence length="203" mass="23294">MFLWLQLDRLSQGKNVEQHPSTLSIQEGNCCVINCTYSDSTLSYFRWYKQEHGKGPQLIIDIHSNVDKREDQRLAVLLNKTAKHLSLNITATQPGDSAVYFCGASTHCRHLQSVLKPVTGVPSSHWHRPSITAFVTLFVCKWKLMYQTLKAYNMKVRFKMTPKGLEHFVGWLLPNGFLKGVGGFILKVRLKDKFKFAIWILLI</sequence>
<dbReference type="InterPro" id="IPR036179">
    <property type="entry name" value="Ig-like_dom_sf"/>
</dbReference>
<evidence type="ECO:0000256" key="5">
    <source>
        <dbReference type="ARBA" id="ARBA00023319"/>
    </source>
</evidence>
<name>A0A9L0JYY8_EQUAS</name>